<comment type="subcellular location">
    <subcellularLocation>
        <location evidence="1">Membrane</location>
        <topology evidence="1">Multi-pass membrane protein</topology>
    </subcellularLocation>
</comment>
<dbReference type="AlphaFoldDB" id="A0A915ND09"/>
<evidence type="ECO:0000256" key="3">
    <source>
        <dbReference type="ARBA" id="ARBA00022989"/>
    </source>
</evidence>
<dbReference type="GO" id="GO:0005886">
    <property type="term" value="C:plasma membrane"/>
    <property type="evidence" value="ECO:0007669"/>
    <property type="project" value="TreeGrafter"/>
</dbReference>
<dbReference type="Pfam" id="PF25508">
    <property type="entry name" value="TRPM2"/>
    <property type="match status" value="1"/>
</dbReference>
<keyword evidence="2" id="KW-0812">Transmembrane</keyword>
<keyword evidence="7" id="KW-1185">Reference proteome</keyword>
<proteinExistence type="predicted"/>
<organism evidence="7 8">
    <name type="scientific">Meloidogyne javanica</name>
    <name type="common">Root-knot nematode worm</name>
    <dbReference type="NCBI Taxonomy" id="6303"/>
    <lineage>
        <taxon>Eukaryota</taxon>
        <taxon>Metazoa</taxon>
        <taxon>Ecdysozoa</taxon>
        <taxon>Nematoda</taxon>
        <taxon>Chromadorea</taxon>
        <taxon>Rhabditida</taxon>
        <taxon>Tylenchina</taxon>
        <taxon>Tylenchomorpha</taxon>
        <taxon>Tylenchoidea</taxon>
        <taxon>Meloidogynidae</taxon>
        <taxon>Meloidogyninae</taxon>
        <taxon>Meloidogyne</taxon>
        <taxon>Meloidogyne incognita group</taxon>
    </lineage>
</organism>
<evidence type="ECO:0000256" key="5">
    <source>
        <dbReference type="SAM" id="MobiDB-lite"/>
    </source>
</evidence>
<evidence type="ECO:0000259" key="6">
    <source>
        <dbReference type="Pfam" id="PF25508"/>
    </source>
</evidence>
<dbReference type="GO" id="GO:0030001">
    <property type="term" value="P:metal ion transport"/>
    <property type="evidence" value="ECO:0007669"/>
    <property type="project" value="TreeGrafter"/>
</dbReference>
<dbReference type="PANTHER" id="PTHR13800">
    <property type="entry name" value="TRANSIENT RECEPTOR POTENTIAL CATION CHANNEL, SUBFAMILY M, MEMBER 6"/>
    <property type="match status" value="1"/>
</dbReference>
<feature type="domain" description="TRPM-like" evidence="6">
    <location>
        <begin position="100"/>
        <end position="183"/>
    </location>
</feature>
<dbReference type="PANTHER" id="PTHR13800:SF1">
    <property type="entry name" value="TRANSIENT RECEPTOR POTENTIAL CATION CHANNEL TRPM"/>
    <property type="match status" value="1"/>
</dbReference>
<evidence type="ECO:0000313" key="7">
    <source>
        <dbReference type="Proteomes" id="UP000887561"/>
    </source>
</evidence>
<dbReference type="GO" id="GO:0005261">
    <property type="term" value="F:monoatomic cation channel activity"/>
    <property type="evidence" value="ECO:0007669"/>
    <property type="project" value="TreeGrafter"/>
</dbReference>
<reference evidence="8" key="1">
    <citation type="submission" date="2022-11" db="UniProtKB">
        <authorList>
            <consortium name="WormBaseParasite"/>
        </authorList>
    </citation>
    <scope>IDENTIFICATION</scope>
</reference>
<name>A0A915ND09_MELJA</name>
<evidence type="ECO:0000256" key="1">
    <source>
        <dbReference type="ARBA" id="ARBA00004141"/>
    </source>
</evidence>
<evidence type="ECO:0000313" key="8">
    <source>
        <dbReference type="WBParaSite" id="scaffold9070_cov251.g13620"/>
    </source>
</evidence>
<dbReference type="WBParaSite" id="scaffold9070_cov251.g13620">
    <property type="protein sequence ID" value="scaffold9070_cov251.g13620"/>
    <property type="gene ID" value="scaffold9070_cov251.g13620"/>
</dbReference>
<sequence length="188" mass="21137">MSSSNQQPKGGSIQGGKSAFSLPEIGAAIERLMGNAFRSTYTTRTFKLRYERAKSLSGQKQFFKMSQSKQLSSLQMCLSGSSDYDEAGLKQPKTLKAKKGFYLKRKSALTIPPHGWEEEGDTGTNSSNTQKHPEFSFPFNELMLWAVLTKRHEMANLFWQHGEEPLAKALAAIRLYKCMSREVAHDYA</sequence>
<dbReference type="InterPro" id="IPR050927">
    <property type="entry name" value="TRPM"/>
</dbReference>
<feature type="region of interest" description="Disordered" evidence="5">
    <location>
        <begin position="112"/>
        <end position="131"/>
    </location>
</feature>
<evidence type="ECO:0000256" key="2">
    <source>
        <dbReference type="ARBA" id="ARBA00022692"/>
    </source>
</evidence>
<dbReference type="InterPro" id="IPR057366">
    <property type="entry name" value="TRPM-like"/>
</dbReference>
<keyword evidence="3" id="KW-1133">Transmembrane helix</keyword>
<evidence type="ECO:0000256" key="4">
    <source>
        <dbReference type="ARBA" id="ARBA00023136"/>
    </source>
</evidence>
<keyword evidence="4" id="KW-0472">Membrane</keyword>
<dbReference type="Proteomes" id="UP000887561">
    <property type="component" value="Unplaced"/>
</dbReference>
<protein>
    <recommendedName>
        <fullName evidence="6">TRPM-like domain-containing protein</fullName>
    </recommendedName>
</protein>
<accession>A0A915ND09</accession>